<dbReference type="EMBL" id="PPFX01000032">
    <property type="protein sequence ID" value="PNU19372.1"/>
    <property type="molecule type" value="Genomic_DNA"/>
</dbReference>
<dbReference type="Proteomes" id="UP000236340">
    <property type="component" value="Unassembled WGS sequence"/>
</dbReference>
<reference evidence="1 2" key="1">
    <citation type="journal article" date="2018" name="Genome Announc.">
        <title>Genome Sequence of Geothermobacter sp. HR-1 Iron Reducer from the Loihi Seamount.</title>
        <authorList>
            <person name="Smith H."/>
            <person name="Abuyen K."/>
            <person name="Tremblay J."/>
            <person name="Savalia P."/>
            <person name="Perez-Rodriguez I."/>
            <person name="Emerson D."/>
            <person name="Tully B."/>
            <person name="Amend J."/>
        </authorList>
    </citation>
    <scope>NUCLEOTIDE SEQUENCE [LARGE SCALE GENOMIC DNA]</scope>
    <source>
        <strain evidence="1 2">HR-1</strain>
    </source>
</reference>
<protein>
    <recommendedName>
        <fullName evidence="3">DUF3047 domain-containing protein</fullName>
    </recommendedName>
</protein>
<comment type="caution">
    <text evidence="1">The sequence shown here is derived from an EMBL/GenBank/DDBJ whole genome shotgun (WGS) entry which is preliminary data.</text>
</comment>
<dbReference type="Pfam" id="PF11249">
    <property type="entry name" value="DUF3047"/>
    <property type="match status" value="1"/>
</dbReference>
<gene>
    <name evidence="1" type="ORF">C2E25_12855</name>
</gene>
<evidence type="ECO:0000313" key="1">
    <source>
        <dbReference type="EMBL" id="PNU19372.1"/>
    </source>
</evidence>
<name>A0A2K2H7T6_9BACT</name>
<dbReference type="InterPro" id="IPR021409">
    <property type="entry name" value="DUF3047"/>
</dbReference>
<sequence>MAWLRRLMKNAHLRCCSPPASTTYLSVRLVPRGGGRLASGHFCSAWGAGLFQHPACWCLLMVLLLLVTPGLLRAQSAGRILEDFNKGSLSRWREKEFHGTTRYRLVPDPATGGYCLKAQCDGSASGLVLNYSYRLQDYPILSWRWKIAATLPGGDGSRRATDDYAARIYVIFPGRFFFKTRTLNYIWGNRLPRETLAPSPVTSKSMMLAVESGNRHAGEWRLERRNVLKDFRRAFGEEPPPVGAIAIMTDGDDTGGRAVAWYDDLRISSGVTASAATGE</sequence>
<proteinExistence type="predicted"/>
<organism evidence="1 2">
    <name type="scientific">Geothermobacter hydrogeniphilus</name>
    <dbReference type="NCBI Taxonomy" id="1969733"/>
    <lineage>
        <taxon>Bacteria</taxon>
        <taxon>Pseudomonadati</taxon>
        <taxon>Thermodesulfobacteriota</taxon>
        <taxon>Desulfuromonadia</taxon>
        <taxon>Desulfuromonadales</taxon>
        <taxon>Geothermobacteraceae</taxon>
        <taxon>Geothermobacter</taxon>
    </lineage>
</organism>
<evidence type="ECO:0000313" key="2">
    <source>
        <dbReference type="Proteomes" id="UP000236340"/>
    </source>
</evidence>
<dbReference type="AlphaFoldDB" id="A0A2K2H7T6"/>
<evidence type="ECO:0008006" key="3">
    <source>
        <dbReference type="Google" id="ProtNLM"/>
    </source>
</evidence>
<accession>A0A2K2H7T6</accession>